<protein>
    <submittedName>
        <fullName evidence="2">Uncharacterized protein</fullName>
    </submittedName>
</protein>
<evidence type="ECO:0000256" key="1">
    <source>
        <dbReference type="SAM" id="MobiDB-lite"/>
    </source>
</evidence>
<accession>A0A445MAP4</accession>
<gene>
    <name evidence="2" type="ORF">BHM03_00004677</name>
</gene>
<organism evidence="2">
    <name type="scientific">Ensete ventricosum</name>
    <name type="common">Abyssinian banana</name>
    <name type="synonym">Musa ensete</name>
    <dbReference type="NCBI Taxonomy" id="4639"/>
    <lineage>
        <taxon>Eukaryota</taxon>
        <taxon>Viridiplantae</taxon>
        <taxon>Streptophyta</taxon>
        <taxon>Embryophyta</taxon>
        <taxon>Tracheophyta</taxon>
        <taxon>Spermatophyta</taxon>
        <taxon>Magnoliopsida</taxon>
        <taxon>Liliopsida</taxon>
        <taxon>Zingiberales</taxon>
        <taxon>Musaceae</taxon>
        <taxon>Ensete</taxon>
    </lineage>
</organism>
<name>A0A445MAP4_ENSVE</name>
<dbReference type="EMBL" id="KV875517">
    <property type="protein sequence ID" value="RZR71321.1"/>
    <property type="molecule type" value="Genomic_DNA"/>
</dbReference>
<proteinExistence type="predicted"/>
<dbReference type="Proteomes" id="UP000290560">
    <property type="component" value="Unassembled WGS sequence"/>
</dbReference>
<evidence type="ECO:0000313" key="2">
    <source>
        <dbReference type="EMBL" id="RZR71321.1"/>
    </source>
</evidence>
<sequence>MAPRFWSWKEESRRRHHRFGLECTTPLSVPRLASFQSARAMEREEPTGAIIIASRSRYSSVAPLPPCLNSAFHDKDNDIVTWYNPGTRPKRPTPGLERAPRRRLFETRRLEIKRGARALA</sequence>
<dbReference type="AlphaFoldDB" id="A0A445MAP4"/>
<reference evidence="2" key="1">
    <citation type="journal article" date="2018" name="Data Brief">
        <title>Genome sequence data from 17 accessions of Ensete ventricosum, a staple food crop for millions in Ethiopia.</title>
        <authorList>
            <person name="Yemataw Z."/>
            <person name="Muzemil S."/>
            <person name="Ambachew D."/>
            <person name="Tripathi L."/>
            <person name="Tesfaye K."/>
            <person name="Chala A."/>
            <person name="Farbos A."/>
            <person name="O'Neill P."/>
            <person name="Moore K."/>
            <person name="Grant M."/>
            <person name="Studholme D.J."/>
        </authorList>
    </citation>
    <scope>NUCLEOTIDE SEQUENCE [LARGE SCALE GENOMIC DNA]</scope>
    <source>
        <tissue evidence="2">Leaf</tissue>
    </source>
</reference>
<feature type="region of interest" description="Disordered" evidence="1">
    <location>
        <begin position="83"/>
        <end position="102"/>
    </location>
</feature>